<protein>
    <recommendedName>
        <fullName evidence="2">CBS domain-containing protein</fullName>
    </recommendedName>
</protein>
<name>A0A3B1CHG5_9ZZZZ</name>
<organism evidence="3">
    <name type="scientific">hydrothermal vent metagenome</name>
    <dbReference type="NCBI Taxonomy" id="652676"/>
    <lineage>
        <taxon>unclassified sequences</taxon>
        <taxon>metagenomes</taxon>
        <taxon>ecological metagenomes</taxon>
    </lineage>
</organism>
<evidence type="ECO:0000313" key="3">
    <source>
        <dbReference type="EMBL" id="VAX22100.1"/>
    </source>
</evidence>
<dbReference type="InterPro" id="IPR000644">
    <property type="entry name" value="CBS_dom"/>
</dbReference>
<proteinExistence type="predicted"/>
<dbReference type="AlphaFoldDB" id="A0A3B1CHG5"/>
<sequence length="128" mass="13537">MSDFQTLLAVKDLMSKHIETAPSTISVTAVAKLMAEKNISSVILTDGEGMFVGIVTEGDIVINGLAKDLDPVTTKASEIMNDDVEKIPGDTSIFEARKIMTDHKVKHLLVQEGGKPVGLISSSALLGG</sequence>
<reference evidence="3" key="1">
    <citation type="submission" date="2018-06" db="EMBL/GenBank/DDBJ databases">
        <authorList>
            <person name="Zhirakovskaya E."/>
        </authorList>
    </citation>
    <scope>NUCLEOTIDE SEQUENCE</scope>
</reference>
<dbReference type="PANTHER" id="PTHR43080">
    <property type="entry name" value="CBS DOMAIN-CONTAINING PROTEIN CBSX3, MITOCHONDRIAL"/>
    <property type="match status" value="1"/>
</dbReference>
<dbReference type="PROSITE" id="PS51371">
    <property type="entry name" value="CBS"/>
    <property type="match status" value="2"/>
</dbReference>
<feature type="domain" description="CBS" evidence="2">
    <location>
        <begin position="14"/>
        <end position="71"/>
    </location>
</feature>
<dbReference type="Pfam" id="PF00571">
    <property type="entry name" value="CBS"/>
    <property type="match status" value="2"/>
</dbReference>
<dbReference type="InterPro" id="IPR051257">
    <property type="entry name" value="Diverse_CBS-Domain"/>
</dbReference>
<evidence type="ECO:0000259" key="2">
    <source>
        <dbReference type="PROSITE" id="PS51371"/>
    </source>
</evidence>
<dbReference type="Gene3D" id="3.10.580.10">
    <property type="entry name" value="CBS-domain"/>
    <property type="match status" value="1"/>
</dbReference>
<dbReference type="PANTHER" id="PTHR43080:SF2">
    <property type="entry name" value="CBS DOMAIN-CONTAINING PROTEIN"/>
    <property type="match status" value="1"/>
</dbReference>
<dbReference type="EMBL" id="UOGE01000072">
    <property type="protein sequence ID" value="VAX22100.1"/>
    <property type="molecule type" value="Genomic_DNA"/>
</dbReference>
<dbReference type="SUPFAM" id="SSF54631">
    <property type="entry name" value="CBS-domain pair"/>
    <property type="match status" value="1"/>
</dbReference>
<dbReference type="InterPro" id="IPR046342">
    <property type="entry name" value="CBS_dom_sf"/>
</dbReference>
<keyword evidence="1" id="KW-0129">CBS domain</keyword>
<feature type="domain" description="CBS" evidence="2">
    <location>
        <begin position="80"/>
        <end position="128"/>
    </location>
</feature>
<dbReference type="SMART" id="SM00116">
    <property type="entry name" value="CBS"/>
    <property type="match status" value="2"/>
</dbReference>
<evidence type="ECO:0000256" key="1">
    <source>
        <dbReference type="ARBA" id="ARBA00023122"/>
    </source>
</evidence>
<gene>
    <name evidence="3" type="ORF">MNBD_NITROSPINAE02-699</name>
</gene>
<accession>A0A3B1CHG5</accession>